<comment type="caution">
    <text evidence="2">The sequence shown here is derived from an EMBL/GenBank/DDBJ whole genome shotgun (WGS) entry which is preliminary data.</text>
</comment>
<evidence type="ECO:0000259" key="1">
    <source>
        <dbReference type="Pfam" id="PF01037"/>
    </source>
</evidence>
<dbReference type="InterPro" id="IPR019887">
    <property type="entry name" value="Tscrpt_reg_AsnC/Lrp_C"/>
</dbReference>
<keyword evidence="3" id="KW-1185">Reference proteome</keyword>
<reference evidence="2 3" key="1">
    <citation type="submission" date="2023-07" db="EMBL/GenBank/DDBJ databases">
        <title>Sorghum-associated microbial communities from plants grown in Nebraska, USA.</title>
        <authorList>
            <person name="Schachtman D."/>
        </authorList>
    </citation>
    <scope>NUCLEOTIDE SEQUENCE [LARGE SCALE GENOMIC DNA]</scope>
    <source>
        <strain evidence="2 3">BE308</strain>
    </source>
</reference>
<feature type="domain" description="Transcription regulator AsnC/Lrp ligand binding" evidence="1">
    <location>
        <begin position="20"/>
        <end position="64"/>
    </location>
</feature>
<dbReference type="Proteomes" id="UP001268089">
    <property type="component" value="Unassembled WGS sequence"/>
</dbReference>
<sequence>MPFVSGIVKEAPWTTPTALQSTSARWDTAAELRADSLDAFDAVLRTIRQIDGIATTETSLLLSTYK</sequence>
<dbReference type="SUPFAM" id="SSF54909">
    <property type="entry name" value="Dimeric alpha+beta barrel"/>
    <property type="match status" value="1"/>
</dbReference>
<proteinExistence type="predicted"/>
<keyword evidence="2" id="KW-0238">DNA-binding</keyword>
<protein>
    <submittedName>
        <fullName evidence="2">DNA-binding Lrp family transcriptional regulator</fullName>
    </submittedName>
</protein>
<evidence type="ECO:0000313" key="2">
    <source>
        <dbReference type="EMBL" id="MDR7305539.1"/>
    </source>
</evidence>
<gene>
    <name evidence="2" type="ORF">J2X15_000817</name>
</gene>
<dbReference type="Gene3D" id="3.30.70.920">
    <property type="match status" value="1"/>
</dbReference>
<name>A0ABU1ZJ12_9BURK</name>
<organism evidence="2 3">
    <name type="scientific">Rhodoferax saidenbachensis</name>
    <dbReference type="NCBI Taxonomy" id="1484693"/>
    <lineage>
        <taxon>Bacteria</taxon>
        <taxon>Pseudomonadati</taxon>
        <taxon>Pseudomonadota</taxon>
        <taxon>Betaproteobacteria</taxon>
        <taxon>Burkholderiales</taxon>
        <taxon>Comamonadaceae</taxon>
        <taxon>Rhodoferax</taxon>
    </lineage>
</organism>
<dbReference type="Pfam" id="PF01037">
    <property type="entry name" value="AsnC_trans_reg"/>
    <property type="match status" value="1"/>
</dbReference>
<dbReference type="GO" id="GO:0003677">
    <property type="term" value="F:DNA binding"/>
    <property type="evidence" value="ECO:0007669"/>
    <property type="project" value="UniProtKB-KW"/>
</dbReference>
<dbReference type="InterPro" id="IPR011008">
    <property type="entry name" value="Dimeric_a/b-barrel"/>
</dbReference>
<evidence type="ECO:0000313" key="3">
    <source>
        <dbReference type="Proteomes" id="UP001268089"/>
    </source>
</evidence>
<accession>A0ABU1ZJ12</accession>
<dbReference type="EMBL" id="JAVDXO010000002">
    <property type="protein sequence ID" value="MDR7305539.1"/>
    <property type="molecule type" value="Genomic_DNA"/>
</dbReference>